<evidence type="ECO:0000313" key="5">
    <source>
        <dbReference type="EMBL" id="KAJ7392495.1"/>
    </source>
</evidence>
<name>A0A9X0A3R7_9CNID</name>
<dbReference type="GO" id="GO:0005634">
    <property type="term" value="C:nucleus"/>
    <property type="evidence" value="ECO:0007669"/>
    <property type="project" value="TreeGrafter"/>
</dbReference>
<dbReference type="Proteomes" id="UP001163046">
    <property type="component" value="Unassembled WGS sequence"/>
</dbReference>
<protein>
    <submittedName>
        <fullName evidence="5">Uncharacterized protein</fullName>
    </submittedName>
</protein>
<gene>
    <name evidence="5" type="ORF">OS493_012162</name>
</gene>
<sequence>MTANGKVNKNKVIPVHLATEEEDIVEINNGAQASPTSTNAEEKDSPSIQKKIRIVSPLKAVGQAKVNVSKWKKYARRRADICAWREYQKAKIDFPTIRESMRVNHHRMNAAQLSDLEELVEITSIQEKHRKDGGVTTVSSPSRALLYYFAKLAASTRDEEVIDLEFVETLIENGACVDTADRHGQTLMHEAARQWDTSVAKLLLERGASVNQPDKYGRTPLHVASAVDYPEMVHFLVQQGADIHAKTGKELQTPIHFAARNDASSSLKMLMKCGADITDKDFKQRTALQVRIKKRATSRMAHLEIFFFQVRRS</sequence>
<keyword evidence="1" id="KW-0677">Repeat</keyword>
<feature type="repeat" description="ANK" evidence="3">
    <location>
        <begin position="183"/>
        <end position="215"/>
    </location>
</feature>
<dbReference type="InterPro" id="IPR050776">
    <property type="entry name" value="Ank_Repeat/CDKN_Inhibitor"/>
</dbReference>
<feature type="region of interest" description="Disordered" evidence="4">
    <location>
        <begin position="26"/>
        <end position="47"/>
    </location>
</feature>
<dbReference type="Gene3D" id="1.25.40.20">
    <property type="entry name" value="Ankyrin repeat-containing domain"/>
    <property type="match status" value="2"/>
</dbReference>
<dbReference type="OrthoDB" id="5980000at2759"/>
<reference evidence="5" key="1">
    <citation type="submission" date="2023-01" db="EMBL/GenBank/DDBJ databases">
        <title>Genome assembly of the deep-sea coral Lophelia pertusa.</title>
        <authorList>
            <person name="Herrera S."/>
            <person name="Cordes E."/>
        </authorList>
    </citation>
    <scope>NUCLEOTIDE SEQUENCE</scope>
    <source>
        <strain evidence="5">USNM1676648</strain>
        <tissue evidence="5">Polyp</tissue>
    </source>
</reference>
<evidence type="ECO:0000256" key="4">
    <source>
        <dbReference type="SAM" id="MobiDB-lite"/>
    </source>
</evidence>
<dbReference type="SUPFAM" id="SSF48403">
    <property type="entry name" value="Ankyrin repeat"/>
    <property type="match status" value="1"/>
</dbReference>
<evidence type="ECO:0000256" key="3">
    <source>
        <dbReference type="PROSITE-ProRule" id="PRU00023"/>
    </source>
</evidence>
<organism evidence="5 6">
    <name type="scientific">Desmophyllum pertusum</name>
    <dbReference type="NCBI Taxonomy" id="174260"/>
    <lineage>
        <taxon>Eukaryota</taxon>
        <taxon>Metazoa</taxon>
        <taxon>Cnidaria</taxon>
        <taxon>Anthozoa</taxon>
        <taxon>Hexacorallia</taxon>
        <taxon>Scleractinia</taxon>
        <taxon>Caryophylliina</taxon>
        <taxon>Caryophylliidae</taxon>
        <taxon>Desmophyllum</taxon>
    </lineage>
</organism>
<dbReference type="Pfam" id="PF12796">
    <property type="entry name" value="Ank_2"/>
    <property type="match status" value="1"/>
</dbReference>
<comment type="caution">
    <text evidence="5">The sequence shown here is derived from an EMBL/GenBank/DDBJ whole genome shotgun (WGS) entry which is preliminary data.</text>
</comment>
<dbReference type="AlphaFoldDB" id="A0A9X0A3R7"/>
<proteinExistence type="predicted"/>
<keyword evidence="2 3" id="KW-0040">ANK repeat</keyword>
<dbReference type="SMART" id="SM00248">
    <property type="entry name" value="ANK"/>
    <property type="match status" value="4"/>
</dbReference>
<evidence type="ECO:0000256" key="1">
    <source>
        <dbReference type="ARBA" id="ARBA00022737"/>
    </source>
</evidence>
<dbReference type="PROSITE" id="PS50088">
    <property type="entry name" value="ANK_REPEAT"/>
    <property type="match status" value="3"/>
</dbReference>
<dbReference type="PANTHER" id="PTHR24201">
    <property type="entry name" value="ANK_REP_REGION DOMAIN-CONTAINING PROTEIN"/>
    <property type="match status" value="1"/>
</dbReference>
<keyword evidence="6" id="KW-1185">Reference proteome</keyword>
<feature type="repeat" description="ANK" evidence="3">
    <location>
        <begin position="250"/>
        <end position="282"/>
    </location>
</feature>
<dbReference type="PANTHER" id="PTHR24201:SF16">
    <property type="entry name" value="ANKYRIN-1-LIKE-RELATED"/>
    <property type="match status" value="1"/>
</dbReference>
<accession>A0A9X0A3R7</accession>
<feature type="compositionally biased region" description="Polar residues" evidence="4">
    <location>
        <begin position="29"/>
        <end position="39"/>
    </location>
</feature>
<evidence type="ECO:0000256" key="2">
    <source>
        <dbReference type="ARBA" id="ARBA00023043"/>
    </source>
</evidence>
<feature type="repeat" description="ANK" evidence="3">
    <location>
        <begin position="216"/>
        <end position="248"/>
    </location>
</feature>
<dbReference type="EMBL" id="MU825401">
    <property type="protein sequence ID" value="KAJ7392495.1"/>
    <property type="molecule type" value="Genomic_DNA"/>
</dbReference>
<dbReference type="PROSITE" id="PS50297">
    <property type="entry name" value="ANK_REP_REGION"/>
    <property type="match status" value="3"/>
</dbReference>
<evidence type="ECO:0000313" key="6">
    <source>
        <dbReference type="Proteomes" id="UP001163046"/>
    </source>
</evidence>
<dbReference type="InterPro" id="IPR036770">
    <property type="entry name" value="Ankyrin_rpt-contain_sf"/>
</dbReference>
<dbReference type="InterPro" id="IPR002110">
    <property type="entry name" value="Ankyrin_rpt"/>
</dbReference>
<dbReference type="Pfam" id="PF00023">
    <property type="entry name" value="Ank"/>
    <property type="match status" value="1"/>
</dbReference>